<comment type="subcellular location">
    <subcellularLocation>
        <location evidence="1">Membrane</location>
        <topology evidence="1">Single-pass type II membrane protein</topology>
    </subcellularLocation>
</comment>
<keyword evidence="3" id="KW-0328">Glycosyltransferase</keyword>
<feature type="transmembrane region" description="Helical" evidence="10">
    <location>
        <begin position="12"/>
        <end position="30"/>
    </location>
</feature>
<evidence type="ECO:0000313" key="12">
    <source>
        <dbReference type="Proteomes" id="UP000593566"/>
    </source>
</evidence>
<dbReference type="GeneID" id="59330660"/>
<evidence type="ECO:0000256" key="3">
    <source>
        <dbReference type="ARBA" id="ARBA00022676"/>
    </source>
</evidence>
<keyword evidence="9" id="KW-0325">Glycoprotein</keyword>
<gene>
    <name evidence="11" type="ORF">HO133_002246</name>
</gene>
<reference evidence="11 12" key="1">
    <citation type="journal article" date="2020" name="Genomics">
        <title>Complete, high-quality genomes from long-read metagenomic sequencing of two wolf lichen thalli reveals enigmatic genome architecture.</title>
        <authorList>
            <person name="McKenzie S.K."/>
            <person name="Walston R.F."/>
            <person name="Allen J.L."/>
        </authorList>
    </citation>
    <scope>NUCLEOTIDE SEQUENCE [LARGE SCALE GENOMIC DNA]</scope>
    <source>
        <strain evidence="11">WasteWater1</strain>
    </source>
</reference>
<organism evidence="11 12">
    <name type="scientific">Letharia lupina</name>
    <dbReference type="NCBI Taxonomy" id="560253"/>
    <lineage>
        <taxon>Eukaryota</taxon>
        <taxon>Fungi</taxon>
        <taxon>Dikarya</taxon>
        <taxon>Ascomycota</taxon>
        <taxon>Pezizomycotina</taxon>
        <taxon>Lecanoromycetes</taxon>
        <taxon>OSLEUM clade</taxon>
        <taxon>Lecanoromycetidae</taxon>
        <taxon>Lecanorales</taxon>
        <taxon>Lecanorineae</taxon>
        <taxon>Parmeliaceae</taxon>
        <taxon>Letharia</taxon>
    </lineage>
</organism>
<evidence type="ECO:0000313" key="11">
    <source>
        <dbReference type="EMBL" id="KAF6221391.1"/>
    </source>
</evidence>
<dbReference type="GO" id="GO:0016020">
    <property type="term" value="C:membrane"/>
    <property type="evidence" value="ECO:0007669"/>
    <property type="project" value="UniProtKB-SubCell"/>
</dbReference>
<dbReference type="RefSeq" id="XP_037150826.1">
    <property type="nucleotide sequence ID" value="XM_037293173.1"/>
</dbReference>
<keyword evidence="8 10" id="KW-0472">Membrane</keyword>
<evidence type="ECO:0000256" key="4">
    <source>
        <dbReference type="ARBA" id="ARBA00022679"/>
    </source>
</evidence>
<evidence type="ECO:0000256" key="1">
    <source>
        <dbReference type="ARBA" id="ARBA00004606"/>
    </source>
</evidence>
<evidence type="ECO:0000256" key="5">
    <source>
        <dbReference type="ARBA" id="ARBA00022692"/>
    </source>
</evidence>
<evidence type="ECO:0000256" key="6">
    <source>
        <dbReference type="ARBA" id="ARBA00022968"/>
    </source>
</evidence>
<dbReference type="InterPro" id="IPR029044">
    <property type="entry name" value="Nucleotide-diphossugar_trans"/>
</dbReference>
<keyword evidence="4" id="KW-0808">Transferase</keyword>
<dbReference type="EMBL" id="JACCJB010000014">
    <property type="protein sequence ID" value="KAF6221391.1"/>
    <property type="molecule type" value="Genomic_DNA"/>
</dbReference>
<dbReference type="SUPFAM" id="SSF53448">
    <property type="entry name" value="Nucleotide-diphospho-sugar transferases"/>
    <property type="match status" value="1"/>
</dbReference>
<comment type="similarity">
    <text evidence="2">Belongs to the MNN1/MNT family.</text>
</comment>
<protein>
    <submittedName>
        <fullName evidence="11">Uncharacterized protein</fullName>
    </submittedName>
</protein>
<dbReference type="GO" id="GO:0006493">
    <property type="term" value="P:protein O-linked glycosylation"/>
    <property type="evidence" value="ECO:0007669"/>
    <property type="project" value="TreeGrafter"/>
</dbReference>
<keyword evidence="6" id="KW-0735">Signal-anchor</keyword>
<evidence type="ECO:0000256" key="2">
    <source>
        <dbReference type="ARBA" id="ARBA00009105"/>
    </source>
</evidence>
<keyword evidence="7 10" id="KW-1133">Transmembrane helix</keyword>
<accession>A0A8H6FAX3</accession>
<evidence type="ECO:0000256" key="8">
    <source>
        <dbReference type="ARBA" id="ARBA00023136"/>
    </source>
</evidence>
<dbReference type="PANTHER" id="PTHR31392">
    <property type="entry name" value="ALPHA-1,3-MANNOSYLTRANSFERASE MNN1-RELATED"/>
    <property type="match status" value="1"/>
</dbReference>
<dbReference type="InterPro" id="IPR022751">
    <property type="entry name" value="Alpha_mannosyltransferase"/>
</dbReference>
<dbReference type="Proteomes" id="UP000593566">
    <property type="component" value="Unassembled WGS sequence"/>
</dbReference>
<evidence type="ECO:0000256" key="10">
    <source>
        <dbReference type="SAM" id="Phobius"/>
    </source>
</evidence>
<dbReference type="GO" id="GO:0000033">
    <property type="term" value="F:alpha-1,3-mannosyltransferase activity"/>
    <property type="evidence" value="ECO:0007669"/>
    <property type="project" value="TreeGrafter"/>
</dbReference>
<keyword evidence="5 10" id="KW-0812">Transmembrane</keyword>
<comment type="caution">
    <text evidence="11">The sequence shown here is derived from an EMBL/GenBank/DDBJ whole genome shotgun (WGS) entry which is preliminary data.</text>
</comment>
<name>A0A8H6FAX3_9LECA</name>
<proteinExistence type="inferred from homology"/>
<dbReference type="GO" id="GO:0005794">
    <property type="term" value="C:Golgi apparatus"/>
    <property type="evidence" value="ECO:0007669"/>
    <property type="project" value="TreeGrafter"/>
</dbReference>
<evidence type="ECO:0000256" key="7">
    <source>
        <dbReference type="ARBA" id="ARBA00022989"/>
    </source>
</evidence>
<evidence type="ECO:0000256" key="9">
    <source>
        <dbReference type="ARBA" id="ARBA00023180"/>
    </source>
</evidence>
<dbReference type="Pfam" id="PF11051">
    <property type="entry name" value="Mannosyl_trans3"/>
    <property type="match status" value="1"/>
</dbReference>
<sequence length="491" mass="55293">MKFDLRNPRGRLAILGAVSLILPSALYFASRSSSFNASRQQGAYGNSFSSTHSHQSTTTGSYVRIAQEATSALESLLEQDIDVSDLGGKGRRVSALSTLLGAIIEDPTIPRDSFFGFRTEEFGWWRLSSKTYLPWGNTLESEVGIVMCVGQKDLVLAAQNIGTLRNVLGSTLPIQIFYAGEHDLPWEKRKQLWDLAPNIQTLNILDFYDDTVAGINESLTGNGWVMKPFAMLASRFQKAILVDADTIFLQRPDAYFDDDVHLRETGTLFYHDRAVKGGYTGWIDTLKWIKKVLKDRNPSAVLKKSIFWTEKLEHQQESGVVFMDKEKPGVFTSLMFAAWMMTKAARVSVNKHVFGDKETFWLACELASTPYYFNPFYTGMIGHYEAGAKEMCSVQLLHLDSKGDPFWLNGGLRDNKRLDQELGQKDFATLTDYIPAGVTWAEQPRWRYLKHGVFCTDTKAEKVKSLEKAGLTKVIENMIIEATEVDNMFPS</sequence>
<keyword evidence="12" id="KW-1185">Reference proteome</keyword>
<dbReference type="PANTHER" id="PTHR31392:SF1">
    <property type="entry name" value="ALPHA-1,3-MANNOSYLTRANSFERASE MNN1-RELATED"/>
    <property type="match status" value="1"/>
</dbReference>
<dbReference type="AlphaFoldDB" id="A0A8H6FAX3"/>